<keyword evidence="2" id="KW-0408">Iron</keyword>
<keyword evidence="4" id="KW-1185">Reference proteome</keyword>
<keyword evidence="2" id="KW-0479">Metal-binding</keyword>
<dbReference type="PRINTS" id="PR01576">
    <property type="entry name" value="PDEFORMYLASE"/>
</dbReference>
<dbReference type="AlphaFoldDB" id="A0A1S1VA95"/>
<dbReference type="GO" id="GO:0006412">
    <property type="term" value="P:translation"/>
    <property type="evidence" value="ECO:0007669"/>
    <property type="project" value="UniProtKB-UniRule"/>
</dbReference>
<dbReference type="Pfam" id="PF01327">
    <property type="entry name" value="Pep_deformylase"/>
    <property type="match status" value="1"/>
</dbReference>
<feature type="binding site" evidence="2">
    <location>
        <position position="88"/>
    </location>
    <ligand>
        <name>Fe cation</name>
        <dbReference type="ChEBI" id="CHEBI:24875"/>
    </ligand>
</feature>
<dbReference type="PANTHER" id="PTHR10458:SF22">
    <property type="entry name" value="PEPTIDE DEFORMYLASE"/>
    <property type="match status" value="1"/>
</dbReference>
<comment type="function">
    <text evidence="2">Removes the formyl group from the N-terminal Met of newly synthesized proteins. Requires at least a dipeptide for an efficient rate of reaction. N-terminal L-methionine is a prerequisite for activity but the enzyme has broad specificity at other positions.</text>
</comment>
<dbReference type="Proteomes" id="UP000180254">
    <property type="component" value="Unassembled WGS sequence"/>
</dbReference>
<comment type="catalytic activity">
    <reaction evidence="2">
        <text>N-terminal N-formyl-L-methionyl-[peptide] + H2O = N-terminal L-methionyl-[peptide] + formate</text>
        <dbReference type="Rhea" id="RHEA:24420"/>
        <dbReference type="Rhea" id="RHEA-COMP:10639"/>
        <dbReference type="Rhea" id="RHEA-COMP:10640"/>
        <dbReference type="ChEBI" id="CHEBI:15377"/>
        <dbReference type="ChEBI" id="CHEBI:15740"/>
        <dbReference type="ChEBI" id="CHEBI:49298"/>
        <dbReference type="ChEBI" id="CHEBI:64731"/>
        <dbReference type="EC" id="3.5.1.88"/>
    </reaction>
</comment>
<dbReference type="EMBL" id="MKIE01000003">
    <property type="protein sequence ID" value="OHW62639.1"/>
    <property type="molecule type" value="Genomic_DNA"/>
</dbReference>
<dbReference type="InterPro" id="IPR023635">
    <property type="entry name" value="Peptide_deformylase"/>
</dbReference>
<comment type="caution">
    <text evidence="3">The sequence shown here is derived from an EMBL/GenBank/DDBJ whole genome shotgun (WGS) entry which is preliminary data.</text>
</comment>
<dbReference type="GO" id="GO:0042586">
    <property type="term" value="F:peptide deformylase activity"/>
    <property type="evidence" value="ECO:0007669"/>
    <property type="project" value="UniProtKB-UniRule"/>
</dbReference>
<comment type="cofactor">
    <cofactor evidence="2">
        <name>Fe(2+)</name>
        <dbReference type="ChEBI" id="CHEBI:29033"/>
    </cofactor>
    <text evidence="2">Binds 1 Fe(2+) ion.</text>
</comment>
<dbReference type="CDD" id="cd00487">
    <property type="entry name" value="Pep_deformylase"/>
    <property type="match status" value="1"/>
</dbReference>
<evidence type="ECO:0000256" key="1">
    <source>
        <dbReference type="ARBA" id="ARBA00010759"/>
    </source>
</evidence>
<dbReference type="PANTHER" id="PTHR10458">
    <property type="entry name" value="PEPTIDE DEFORMYLASE"/>
    <property type="match status" value="1"/>
</dbReference>
<proteinExistence type="inferred from homology"/>
<evidence type="ECO:0000313" key="3">
    <source>
        <dbReference type="EMBL" id="OHW62639.1"/>
    </source>
</evidence>
<feature type="binding site" evidence="2">
    <location>
        <position position="130"/>
    </location>
    <ligand>
        <name>Fe cation</name>
        <dbReference type="ChEBI" id="CHEBI:24875"/>
    </ligand>
</feature>
<feature type="active site" evidence="2">
    <location>
        <position position="131"/>
    </location>
</feature>
<dbReference type="NCBIfam" id="TIGR00079">
    <property type="entry name" value="pept_deformyl"/>
    <property type="match status" value="1"/>
</dbReference>
<keyword evidence="2" id="KW-0648">Protein biosynthesis</keyword>
<dbReference type="HAMAP" id="MF_00163">
    <property type="entry name" value="Pep_deformylase"/>
    <property type="match status" value="1"/>
</dbReference>
<protein>
    <recommendedName>
        <fullName evidence="2">Peptide deformylase</fullName>
        <shortName evidence="2">PDF</shortName>
        <ecNumber evidence="2">3.5.1.88</ecNumber>
    </recommendedName>
    <alternativeName>
        <fullName evidence="2">Polypeptide deformylase</fullName>
    </alternativeName>
</protein>
<reference evidence="3 4" key="1">
    <citation type="submission" date="2016-09" db="EMBL/GenBank/DDBJ databases">
        <title>Genome sequence of Eubacterium angustum.</title>
        <authorList>
            <person name="Poehlein A."/>
            <person name="Daniel R."/>
        </authorList>
    </citation>
    <scope>NUCLEOTIDE SEQUENCE [LARGE SCALE GENOMIC DNA]</scope>
    <source>
        <strain evidence="3 4">DSM 1989</strain>
    </source>
</reference>
<evidence type="ECO:0000256" key="2">
    <source>
        <dbReference type="HAMAP-Rule" id="MF_00163"/>
    </source>
</evidence>
<dbReference type="RefSeq" id="WP_071062672.1">
    <property type="nucleotide sequence ID" value="NZ_MKIE01000003.1"/>
</dbReference>
<dbReference type="SUPFAM" id="SSF56420">
    <property type="entry name" value="Peptide deformylase"/>
    <property type="match status" value="1"/>
</dbReference>
<gene>
    <name evidence="2 3" type="primary">def</name>
    <name evidence="3" type="ORF">EUAN_12040</name>
</gene>
<dbReference type="EC" id="3.5.1.88" evidence="2"/>
<dbReference type="PIRSF" id="PIRSF004749">
    <property type="entry name" value="Pep_def"/>
    <property type="match status" value="1"/>
</dbReference>
<evidence type="ECO:0000313" key="4">
    <source>
        <dbReference type="Proteomes" id="UP000180254"/>
    </source>
</evidence>
<comment type="similarity">
    <text evidence="1 2">Belongs to the polypeptide deformylase family.</text>
</comment>
<dbReference type="OrthoDB" id="9784988at2"/>
<sequence>MATRQLRFEGDEILRKRSREIEKIDDKIKTLAEDMVETMYKEEGVGLAGPQIGMLKRIIVVDIGEGPIVAINPVITAQDGEEVDMEGCLSVPGKSGKVSRPYAVRVEYTDLDGASQAIEAEGFLARAFCHEIDHLNGVLYIDKLVEGE</sequence>
<name>A0A1S1VA95_9FIRM</name>
<dbReference type="InterPro" id="IPR036821">
    <property type="entry name" value="Peptide_deformylase_sf"/>
</dbReference>
<dbReference type="NCBIfam" id="NF001159">
    <property type="entry name" value="PRK00150.1-3"/>
    <property type="match status" value="1"/>
</dbReference>
<dbReference type="STRING" id="39480.EUAN_12040"/>
<accession>A0A1S1VA95</accession>
<feature type="binding site" evidence="2">
    <location>
        <position position="134"/>
    </location>
    <ligand>
        <name>Fe cation</name>
        <dbReference type="ChEBI" id="CHEBI:24875"/>
    </ligand>
</feature>
<dbReference type="GO" id="GO:0046872">
    <property type="term" value="F:metal ion binding"/>
    <property type="evidence" value="ECO:0007669"/>
    <property type="project" value="UniProtKB-KW"/>
</dbReference>
<organism evidence="3 4">
    <name type="scientific">Andreesenia angusta</name>
    <dbReference type="NCBI Taxonomy" id="39480"/>
    <lineage>
        <taxon>Bacteria</taxon>
        <taxon>Bacillati</taxon>
        <taxon>Bacillota</taxon>
        <taxon>Tissierellia</taxon>
        <taxon>Tissierellales</taxon>
        <taxon>Gottschalkiaceae</taxon>
        <taxon>Andreesenia</taxon>
    </lineage>
</organism>
<dbReference type="Gene3D" id="3.90.45.10">
    <property type="entry name" value="Peptide deformylase"/>
    <property type="match status" value="1"/>
</dbReference>
<keyword evidence="2 3" id="KW-0378">Hydrolase</keyword>